<name>A0A9W7XSS8_9FUNG</name>
<organism evidence="2 3">
    <name type="scientific">Coemansia biformis</name>
    <dbReference type="NCBI Taxonomy" id="1286918"/>
    <lineage>
        <taxon>Eukaryota</taxon>
        <taxon>Fungi</taxon>
        <taxon>Fungi incertae sedis</taxon>
        <taxon>Zoopagomycota</taxon>
        <taxon>Kickxellomycotina</taxon>
        <taxon>Kickxellomycetes</taxon>
        <taxon>Kickxellales</taxon>
        <taxon>Kickxellaceae</taxon>
        <taxon>Coemansia</taxon>
    </lineage>
</organism>
<keyword evidence="3" id="KW-1185">Reference proteome</keyword>
<keyword evidence="1" id="KW-0732">Signal</keyword>
<reference evidence="2" key="1">
    <citation type="submission" date="2022-07" db="EMBL/GenBank/DDBJ databases">
        <title>Phylogenomic reconstructions and comparative analyses of Kickxellomycotina fungi.</title>
        <authorList>
            <person name="Reynolds N.K."/>
            <person name="Stajich J.E."/>
            <person name="Barry K."/>
            <person name="Grigoriev I.V."/>
            <person name="Crous P."/>
            <person name="Smith M.E."/>
        </authorList>
    </citation>
    <scope>NUCLEOTIDE SEQUENCE</scope>
    <source>
        <strain evidence="2">BCRC 34381</strain>
    </source>
</reference>
<comment type="caution">
    <text evidence="2">The sequence shown here is derived from an EMBL/GenBank/DDBJ whole genome shotgun (WGS) entry which is preliminary data.</text>
</comment>
<evidence type="ECO:0000313" key="3">
    <source>
        <dbReference type="Proteomes" id="UP001143981"/>
    </source>
</evidence>
<dbReference type="Proteomes" id="UP001143981">
    <property type="component" value="Unassembled WGS sequence"/>
</dbReference>
<evidence type="ECO:0000313" key="2">
    <source>
        <dbReference type="EMBL" id="KAJ1718671.1"/>
    </source>
</evidence>
<proteinExistence type="predicted"/>
<accession>A0A9W7XSS8</accession>
<dbReference type="AlphaFoldDB" id="A0A9W7XSS8"/>
<feature type="chain" id="PRO_5040855956" evidence="1">
    <location>
        <begin position="20"/>
        <end position="91"/>
    </location>
</feature>
<evidence type="ECO:0000256" key="1">
    <source>
        <dbReference type="SAM" id="SignalP"/>
    </source>
</evidence>
<dbReference type="OrthoDB" id="5585295at2759"/>
<feature type="non-terminal residue" evidence="2">
    <location>
        <position position="91"/>
    </location>
</feature>
<feature type="signal peptide" evidence="1">
    <location>
        <begin position="1"/>
        <end position="19"/>
    </location>
</feature>
<gene>
    <name evidence="2" type="ORF">LPJ61_006521</name>
</gene>
<sequence>MLIVAAMLVSLLTTTVEEAMYNPIARHVAARVVGTLTDTIVANLVIWVVLAHPVYQSLFNRKRYSAIWRTQLVSEGFRRDYGISMSTVMAA</sequence>
<protein>
    <submittedName>
        <fullName evidence="2">Uncharacterized protein</fullName>
    </submittedName>
</protein>
<dbReference type="EMBL" id="JANBOI010003285">
    <property type="protein sequence ID" value="KAJ1718671.1"/>
    <property type="molecule type" value="Genomic_DNA"/>
</dbReference>